<dbReference type="GO" id="GO:0015074">
    <property type="term" value="P:DNA integration"/>
    <property type="evidence" value="ECO:0007669"/>
    <property type="project" value="InterPro"/>
</dbReference>
<dbReference type="AlphaFoldDB" id="A0AA96WKE1"/>
<dbReference type="EMBL" id="CP053586">
    <property type="protein sequence ID" value="WNZ26844.1"/>
    <property type="molecule type" value="Genomic_DNA"/>
</dbReference>
<evidence type="ECO:0000259" key="2">
    <source>
        <dbReference type="Pfam" id="PF13495"/>
    </source>
</evidence>
<dbReference type="Gene3D" id="1.10.150.130">
    <property type="match status" value="1"/>
</dbReference>
<dbReference type="GO" id="GO:0003677">
    <property type="term" value="F:DNA binding"/>
    <property type="evidence" value="ECO:0007669"/>
    <property type="project" value="UniProtKB-KW"/>
</dbReference>
<sequence>MNARPKQLLDQVRDVIRLKHYSFRTEERYLYWIRRYILFYHKHHPKLMDSAAIEAFLTHLAVEERVAASTQNQEGEVLSFAGVACSRSVTLAEPQHIPKLAGSPLTKKIGV</sequence>
<dbReference type="InterPro" id="IPR010998">
    <property type="entry name" value="Integrase_recombinase_N"/>
</dbReference>
<protein>
    <recommendedName>
        <fullName evidence="2">Integrase SAM-like N-terminal domain-containing protein</fullName>
    </recommendedName>
</protein>
<reference evidence="3" key="1">
    <citation type="submission" date="2020-05" db="EMBL/GenBank/DDBJ databases">
        <authorList>
            <person name="Zhu T."/>
            <person name="Keshari N."/>
            <person name="Lu X."/>
        </authorList>
    </citation>
    <scope>NUCLEOTIDE SEQUENCE</scope>
    <source>
        <strain evidence="3">NK1-12</strain>
    </source>
</reference>
<accession>A0AA96WKE1</accession>
<proteinExistence type="predicted"/>
<dbReference type="Pfam" id="PF13495">
    <property type="entry name" value="Phage_int_SAM_4"/>
    <property type="match status" value="1"/>
</dbReference>
<feature type="domain" description="Integrase SAM-like N-terminal" evidence="2">
    <location>
        <begin position="8"/>
        <end position="80"/>
    </location>
</feature>
<gene>
    <name evidence="3" type="ORF">HJG54_28165</name>
</gene>
<name>A0AA96WKE1_9CYAN</name>
<keyword evidence="1" id="KW-0238">DNA-binding</keyword>
<evidence type="ECO:0000313" key="3">
    <source>
        <dbReference type="EMBL" id="WNZ26844.1"/>
    </source>
</evidence>
<dbReference type="InterPro" id="IPR004107">
    <property type="entry name" value="Integrase_SAM-like_N"/>
</dbReference>
<organism evidence="3">
    <name type="scientific">Leptolyngbya sp. NK1-12</name>
    <dbReference type="NCBI Taxonomy" id="2547451"/>
    <lineage>
        <taxon>Bacteria</taxon>
        <taxon>Bacillati</taxon>
        <taxon>Cyanobacteriota</taxon>
        <taxon>Cyanophyceae</taxon>
        <taxon>Leptolyngbyales</taxon>
        <taxon>Leptolyngbyaceae</taxon>
        <taxon>Leptolyngbya group</taxon>
        <taxon>Leptolyngbya</taxon>
    </lineage>
</organism>
<evidence type="ECO:0000256" key="1">
    <source>
        <dbReference type="ARBA" id="ARBA00023125"/>
    </source>
</evidence>